<dbReference type="Proteomes" id="UP000027361">
    <property type="component" value="Unassembled WGS sequence"/>
</dbReference>
<keyword evidence="2" id="KW-1185">Reference proteome</keyword>
<reference evidence="1 2" key="1">
    <citation type="submission" date="2014-05" db="EMBL/GenBank/DDBJ databases">
        <title>Draft genome sequence of a rare smut relative, Tilletiaria anomala UBC 951.</title>
        <authorList>
            <consortium name="DOE Joint Genome Institute"/>
            <person name="Toome M."/>
            <person name="Kuo A."/>
            <person name="Henrissat B."/>
            <person name="Lipzen A."/>
            <person name="Tritt A."/>
            <person name="Yoshinaga Y."/>
            <person name="Zane M."/>
            <person name="Barry K."/>
            <person name="Grigoriev I.V."/>
            <person name="Spatafora J.W."/>
            <person name="Aimea M.C."/>
        </authorList>
    </citation>
    <scope>NUCLEOTIDE SEQUENCE [LARGE SCALE GENOMIC DNA]</scope>
    <source>
        <strain evidence="1 2">UBC 951</strain>
    </source>
</reference>
<evidence type="ECO:0000313" key="2">
    <source>
        <dbReference type="Proteomes" id="UP000027361"/>
    </source>
</evidence>
<dbReference type="InParanoid" id="A0A066VIF3"/>
<dbReference type="RefSeq" id="XP_013240676.1">
    <property type="nucleotide sequence ID" value="XM_013385222.1"/>
</dbReference>
<protein>
    <submittedName>
        <fullName evidence="1">Uncharacterized protein</fullName>
    </submittedName>
</protein>
<name>A0A066VIF3_TILAU</name>
<dbReference type="HOGENOM" id="CLU_2623739_0_0_1"/>
<accession>A0A066VIF3</accession>
<sequence>MTINIAPSSWRTLPPALRGCLIVLECSSPASPMAYGLAAVCLLEVKPSGARRNARTNMGTADAFVARGRWSGGASMGR</sequence>
<proteinExistence type="predicted"/>
<comment type="caution">
    <text evidence="1">The sequence shown here is derived from an EMBL/GenBank/DDBJ whole genome shotgun (WGS) entry which is preliminary data.</text>
</comment>
<organism evidence="1 2">
    <name type="scientific">Tilletiaria anomala (strain ATCC 24038 / CBS 436.72 / UBC 951)</name>
    <dbReference type="NCBI Taxonomy" id="1037660"/>
    <lineage>
        <taxon>Eukaryota</taxon>
        <taxon>Fungi</taxon>
        <taxon>Dikarya</taxon>
        <taxon>Basidiomycota</taxon>
        <taxon>Ustilaginomycotina</taxon>
        <taxon>Exobasidiomycetes</taxon>
        <taxon>Georgefischeriales</taxon>
        <taxon>Tilletiariaceae</taxon>
        <taxon>Tilletiaria</taxon>
    </lineage>
</organism>
<dbReference type="AlphaFoldDB" id="A0A066VIF3"/>
<gene>
    <name evidence="1" type="ORF">K437DRAFT_27649</name>
</gene>
<dbReference type="GeneID" id="25266729"/>
<evidence type="ECO:0000313" key="1">
    <source>
        <dbReference type="EMBL" id="KDN38330.1"/>
    </source>
</evidence>
<dbReference type="EMBL" id="JMSN01000120">
    <property type="protein sequence ID" value="KDN38330.1"/>
    <property type="molecule type" value="Genomic_DNA"/>
</dbReference>